<proteinExistence type="predicted"/>
<sequence length="353" mass="39543">MYKTNFNIPGTISSTQTFQLVVSSGIPSLDKLLGGGLPVGTLTLIEEDTQGTYARIILKYFLAEGAVNKHDIFVATQEMKPRDIVTHLPALVLEDRTDAKTTQGDKMKIAFRYSNLPTSETNVRHEFGHYFDLSSTISKDVLGKINIHYWSKENCESIILEGGCFKNPAYRDLLEVIKTKIENGKYFLKDGNSSSNILKIGIYGLGSPLWMSNCDKDSIADLNKFLYCLKALLKSSLAAAVVTIPTHLYDKFAVNKFRSTSDISLRLQALAGTELEHNKYLSDYHGYFHIDKIAAINTFVSKHPGAIEHMFKLRRKKFTIEVLHLPPDLEVSQDKKVTPSLGCASNTKHLLEF</sequence>
<dbReference type="Proteomes" id="UP001056778">
    <property type="component" value="Chromosome 7"/>
</dbReference>
<comment type="caution">
    <text evidence="1">The sequence shown here is derived from an EMBL/GenBank/DDBJ whole genome shotgun (WGS) entry which is preliminary data.</text>
</comment>
<name>A0ACB9SQF6_HOLOL</name>
<organism evidence="1 2">
    <name type="scientific">Holotrichia oblita</name>
    <name type="common">Chafer beetle</name>
    <dbReference type="NCBI Taxonomy" id="644536"/>
    <lineage>
        <taxon>Eukaryota</taxon>
        <taxon>Metazoa</taxon>
        <taxon>Ecdysozoa</taxon>
        <taxon>Arthropoda</taxon>
        <taxon>Hexapoda</taxon>
        <taxon>Insecta</taxon>
        <taxon>Pterygota</taxon>
        <taxon>Neoptera</taxon>
        <taxon>Endopterygota</taxon>
        <taxon>Coleoptera</taxon>
        <taxon>Polyphaga</taxon>
        <taxon>Scarabaeiformia</taxon>
        <taxon>Scarabaeidae</taxon>
        <taxon>Melolonthinae</taxon>
        <taxon>Holotrichia</taxon>
    </lineage>
</organism>
<gene>
    <name evidence="1" type="ORF">MML48_7g00003436</name>
</gene>
<keyword evidence="2" id="KW-1185">Reference proteome</keyword>
<protein>
    <submittedName>
        <fullName evidence="1">Pax6 neighbor protein paxneb</fullName>
    </submittedName>
</protein>
<evidence type="ECO:0000313" key="2">
    <source>
        <dbReference type="Proteomes" id="UP001056778"/>
    </source>
</evidence>
<accession>A0ACB9SQF6</accession>
<dbReference type="EMBL" id="CM043021">
    <property type="protein sequence ID" value="KAI4457543.1"/>
    <property type="molecule type" value="Genomic_DNA"/>
</dbReference>
<reference evidence="1" key="1">
    <citation type="submission" date="2022-04" db="EMBL/GenBank/DDBJ databases">
        <title>Chromosome-scale genome assembly of Holotrichia oblita Faldermann.</title>
        <authorList>
            <person name="Rongchong L."/>
        </authorList>
    </citation>
    <scope>NUCLEOTIDE SEQUENCE</scope>
    <source>
        <strain evidence="1">81SQS9</strain>
    </source>
</reference>
<evidence type="ECO:0000313" key="1">
    <source>
        <dbReference type="EMBL" id="KAI4457543.1"/>
    </source>
</evidence>